<dbReference type="GO" id="GO:0006491">
    <property type="term" value="P:N-glycan processing"/>
    <property type="evidence" value="ECO:0007669"/>
    <property type="project" value="TreeGrafter"/>
</dbReference>
<dbReference type="Gene3D" id="2.60.40.1180">
    <property type="entry name" value="Golgi alpha-mannosidase II"/>
    <property type="match status" value="2"/>
</dbReference>
<keyword evidence="8 10" id="KW-0326">Glycosidase</keyword>
<dbReference type="AlphaFoldDB" id="A0A9N9X7A4"/>
<dbReference type="Proteomes" id="UP001153737">
    <property type="component" value="Chromosome 7"/>
</dbReference>
<feature type="domain" description="Glycoside hydrolase family 31 N-terminal" evidence="13">
    <location>
        <begin position="74"/>
        <end position="254"/>
    </location>
</feature>
<dbReference type="GO" id="GO:0005975">
    <property type="term" value="P:carbohydrate metabolic process"/>
    <property type="evidence" value="ECO:0007669"/>
    <property type="project" value="InterPro"/>
</dbReference>
<dbReference type="Gene3D" id="3.20.20.80">
    <property type="entry name" value="Glycosidases"/>
    <property type="match status" value="1"/>
</dbReference>
<evidence type="ECO:0000256" key="4">
    <source>
        <dbReference type="ARBA" id="ARBA00022729"/>
    </source>
</evidence>
<dbReference type="CDD" id="cd14752">
    <property type="entry name" value="GH31_N"/>
    <property type="match status" value="1"/>
</dbReference>
<evidence type="ECO:0000256" key="6">
    <source>
        <dbReference type="ARBA" id="ARBA00022824"/>
    </source>
</evidence>
<keyword evidence="4 11" id="KW-0732">Signal</keyword>
<dbReference type="InterPro" id="IPR017853">
    <property type="entry name" value="GH"/>
</dbReference>
<proteinExistence type="inferred from homology"/>
<dbReference type="Pfam" id="PF21365">
    <property type="entry name" value="Glyco_hydro_31_3rd"/>
    <property type="match status" value="1"/>
</dbReference>
<feature type="domain" description="Glycoside hydrolase family 31 TIM barrel" evidence="12">
    <location>
        <begin position="298"/>
        <end position="626"/>
    </location>
</feature>
<comment type="similarity">
    <text evidence="3 10">Belongs to the glycosyl hydrolase 31 family.</text>
</comment>
<evidence type="ECO:0000256" key="1">
    <source>
        <dbReference type="ARBA" id="ARBA00004240"/>
    </source>
</evidence>
<dbReference type="Pfam" id="PF01055">
    <property type="entry name" value="Glyco_hydro_31_2nd"/>
    <property type="match status" value="1"/>
</dbReference>
<keyword evidence="7" id="KW-0325">Glycoprotein</keyword>
<dbReference type="SUPFAM" id="SSF51445">
    <property type="entry name" value="(Trans)glycosidases"/>
    <property type="match status" value="1"/>
</dbReference>
<dbReference type="SUPFAM" id="SSF51011">
    <property type="entry name" value="Glycosyl hydrolase domain"/>
    <property type="match status" value="1"/>
</dbReference>
<dbReference type="EMBL" id="OU896713">
    <property type="protein sequence ID" value="CAG9823718.1"/>
    <property type="molecule type" value="Genomic_DNA"/>
</dbReference>
<organism evidence="15 16">
    <name type="scientific">Phaedon cochleariae</name>
    <name type="common">Mustard beetle</name>
    <dbReference type="NCBI Taxonomy" id="80249"/>
    <lineage>
        <taxon>Eukaryota</taxon>
        <taxon>Metazoa</taxon>
        <taxon>Ecdysozoa</taxon>
        <taxon>Arthropoda</taxon>
        <taxon>Hexapoda</taxon>
        <taxon>Insecta</taxon>
        <taxon>Pterygota</taxon>
        <taxon>Neoptera</taxon>
        <taxon>Endopterygota</taxon>
        <taxon>Coleoptera</taxon>
        <taxon>Polyphaga</taxon>
        <taxon>Cucujiformia</taxon>
        <taxon>Chrysomeloidea</taxon>
        <taxon>Chrysomelidae</taxon>
        <taxon>Chrysomelinae</taxon>
        <taxon>Chrysomelini</taxon>
        <taxon>Phaedon</taxon>
    </lineage>
</organism>
<evidence type="ECO:0000256" key="8">
    <source>
        <dbReference type="ARBA" id="ARBA00023295"/>
    </source>
</evidence>
<accession>A0A9N9X7A4</accession>
<feature type="signal peptide" evidence="11">
    <location>
        <begin position="1"/>
        <end position="17"/>
    </location>
</feature>
<comment type="subcellular location">
    <subcellularLocation>
        <location evidence="1">Endoplasmic reticulum</location>
    </subcellularLocation>
</comment>
<dbReference type="GO" id="GO:0090599">
    <property type="term" value="F:alpha-glucosidase activity"/>
    <property type="evidence" value="ECO:0007669"/>
    <property type="project" value="TreeGrafter"/>
</dbReference>
<evidence type="ECO:0000256" key="7">
    <source>
        <dbReference type="ARBA" id="ARBA00023180"/>
    </source>
</evidence>
<gene>
    <name evidence="15" type="ORF">PHAECO_LOCUS10806</name>
</gene>
<evidence type="ECO:0000256" key="9">
    <source>
        <dbReference type="ARBA" id="ARBA00042895"/>
    </source>
</evidence>
<evidence type="ECO:0000259" key="12">
    <source>
        <dbReference type="Pfam" id="PF01055"/>
    </source>
</evidence>
<evidence type="ECO:0000256" key="3">
    <source>
        <dbReference type="ARBA" id="ARBA00007806"/>
    </source>
</evidence>
<reference evidence="15" key="1">
    <citation type="submission" date="2022-01" db="EMBL/GenBank/DDBJ databases">
        <authorList>
            <person name="King R."/>
        </authorList>
    </citation>
    <scope>NUCLEOTIDE SEQUENCE</scope>
</reference>
<dbReference type="CDD" id="cd06603">
    <property type="entry name" value="GH31_GANC_GANAB_alpha"/>
    <property type="match status" value="1"/>
</dbReference>
<reference evidence="15" key="2">
    <citation type="submission" date="2022-10" db="EMBL/GenBank/DDBJ databases">
        <authorList>
            <consortium name="ENA_rothamsted_submissions"/>
            <consortium name="culmorum"/>
            <person name="King R."/>
        </authorList>
    </citation>
    <scope>NUCLEOTIDE SEQUENCE</scope>
</reference>
<keyword evidence="6" id="KW-0256">Endoplasmic reticulum</keyword>
<evidence type="ECO:0000256" key="11">
    <source>
        <dbReference type="SAM" id="SignalP"/>
    </source>
</evidence>
<feature type="chain" id="PRO_5040350849" description="Glucosidase II subunit alpha" evidence="11">
    <location>
        <begin position="18"/>
        <end position="843"/>
    </location>
</feature>
<name>A0A9N9X7A4_PHACE</name>
<dbReference type="GO" id="GO:0030246">
    <property type="term" value="F:carbohydrate binding"/>
    <property type="evidence" value="ECO:0007669"/>
    <property type="project" value="InterPro"/>
</dbReference>
<evidence type="ECO:0000259" key="14">
    <source>
        <dbReference type="Pfam" id="PF21365"/>
    </source>
</evidence>
<dbReference type="InterPro" id="IPR013780">
    <property type="entry name" value="Glyco_hydro_b"/>
</dbReference>
<evidence type="ECO:0000259" key="13">
    <source>
        <dbReference type="Pfam" id="PF13802"/>
    </source>
</evidence>
<dbReference type="InterPro" id="IPR048395">
    <property type="entry name" value="Glyco_hydro_31_C"/>
</dbReference>
<keyword evidence="16" id="KW-1185">Reference proteome</keyword>
<evidence type="ECO:0000256" key="2">
    <source>
        <dbReference type="ARBA" id="ARBA00004833"/>
    </source>
</evidence>
<dbReference type="PANTHER" id="PTHR22762">
    <property type="entry name" value="ALPHA-GLUCOSIDASE"/>
    <property type="match status" value="1"/>
</dbReference>
<dbReference type="SUPFAM" id="SSF74650">
    <property type="entry name" value="Galactose mutarotase-like"/>
    <property type="match status" value="1"/>
</dbReference>
<keyword evidence="5 10" id="KW-0378">Hydrolase</keyword>
<evidence type="ECO:0000313" key="16">
    <source>
        <dbReference type="Proteomes" id="UP001153737"/>
    </source>
</evidence>
<sequence length="843" mass="96588">MIRLTVFVAFLAASTLGADHNLFKNCSRISFCKELRNHTIPSNSLLQAQIHRLTNINNVANIPLTNSNHQELNLQISLLPGNKVRAKILEANHSRYELSDVLVEEPISIPFSSINQDNKELFLTPNDPSYHISVTILAGPPFSIVFKNHDRKEVILDGERIQIKNTNESQIFTLAVEFEGAKRLYGLHHHPTNLELPETADQSTDPFRLRNSDNANYEVGSPMALYGSVPVVYGHSHNSTTGIFLHNAAEQWVDISYKTRNPSAYFMVESGTLDLFILLGPTPKSVVRQFTNLTGVAHMPQLWTLGYHQCRWSYYTQEDVKKVVATMDANDFPMDAIWLDIDYTDGKRYFTWQPDNYSDPIELQRNLSSSNRKLVTILDPHIKVDENYSVYAQAKGKHFVKWANGSDFQGVCWPGLSSYIDFLDPAARDYYSSWYAYDKFKGSTETLAGIWNDMNEPSVFDDSLEKTLPFETIHHGGVLHRDIHNIYGFLQTMATHQGLMLRDNGTKRPFVLTRSHFAGSQRYAAMWTGDNTADWPYLQVSYSECILSNLMGLVFCGADVGGFFNNPDVELLQRWYQAGVWLPFYRGHAEETTLRREPYLFSKDVQDVIRAAIKLRYKHIPVWYTLFYEHTIRGDPVVRPLFYDYPGTVDRDDHILIGSNILARPVMESGVETIDVHFPGNDNTLWYRVDDYSWSIHRGGDTETVPVNITTAPFYYRGGSIIFRKDIARPSTTDMQTDPVTLYLNLDQNGTAEGTVYVDDYTSFEYLNQRSFFYLKFSYIDSTKELHIHKIDGDARGFQIDIKQIIIHRPSSDGKKKSSGHQLLEDVDLQVKMNEQYDIYLKL</sequence>
<dbReference type="Gene3D" id="2.60.40.1760">
    <property type="entry name" value="glycosyl hydrolase (family 31)"/>
    <property type="match status" value="1"/>
</dbReference>
<feature type="domain" description="Glycosyl hydrolase family 31 C-terminal" evidence="14">
    <location>
        <begin position="634"/>
        <end position="722"/>
    </location>
</feature>
<dbReference type="InterPro" id="IPR011013">
    <property type="entry name" value="Gal_mutarotase_sf_dom"/>
</dbReference>
<dbReference type="InterPro" id="IPR025887">
    <property type="entry name" value="Glyco_hydro_31_N_dom"/>
</dbReference>
<dbReference type="InterPro" id="IPR030458">
    <property type="entry name" value="Glyco_hydro_31_AS"/>
</dbReference>
<evidence type="ECO:0000256" key="10">
    <source>
        <dbReference type="RuleBase" id="RU361185"/>
    </source>
</evidence>
<evidence type="ECO:0000313" key="15">
    <source>
        <dbReference type="EMBL" id="CAG9823718.1"/>
    </source>
</evidence>
<dbReference type="OrthoDB" id="3237269at2759"/>
<dbReference type="PANTHER" id="PTHR22762:SF54">
    <property type="entry name" value="BCDNA.GH04962"/>
    <property type="match status" value="1"/>
</dbReference>
<dbReference type="PROSITE" id="PS00129">
    <property type="entry name" value="GLYCOSYL_HYDROL_F31_1"/>
    <property type="match status" value="1"/>
</dbReference>
<dbReference type="Pfam" id="PF13802">
    <property type="entry name" value="Gal_mutarotas_2"/>
    <property type="match status" value="1"/>
</dbReference>
<evidence type="ECO:0000256" key="5">
    <source>
        <dbReference type="ARBA" id="ARBA00022801"/>
    </source>
</evidence>
<dbReference type="GO" id="GO:0005783">
    <property type="term" value="C:endoplasmic reticulum"/>
    <property type="evidence" value="ECO:0007669"/>
    <property type="project" value="UniProtKB-SubCell"/>
</dbReference>
<comment type="pathway">
    <text evidence="2">Glycan metabolism; N-glycan metabolism.</text>
</comment>
<dbReference type="InterPro" id="IPR000322">
    <property type="entry name" value="Glyco_hydro_31_TIM"/>
</dbReference>
<protein>
    <recommendedName>
        <fullName evidence="9">Glucosidase II subunit alpha</fullName>
    </recommendedName>
</protein>